<dbReference type="HAMAP" id="MF_00260">
    <property type="entry name" value="Porphobil_deam"/>
    <property type="match status" value="1"/>
</dbReference>
<dbReference type="GO" id="GO:0005737">
    <property type="term" value="C:cytoplasm"/>
    <property type="evidence" value="ECO:0007669"/>
    <property type="project" value="UniProtKB-UniRule"/>
</dbReference>
<dbReference type="STRING" id="490188.SAMN04488068_0957"/>
<dbReference type="InterPro" id="IPR022418">
    <property type="entry name" value="Porphobilinogen_deaminase_C"/>
</dbReference>
<dbReference type="AlphaFoldDB" id="A0A1M5LKP7"/>
<dbReference type="InterPro" id="IPR022419">
    <property type="entry name" value="Porphobilin_deaminase_cofac_BS"/>
</dbReference>
<dbReference type="OrthoDB" id="9810298at2"/>
<dbReference type="FunFam" id="3.30.160.40:FF:000002">
    <property type="entry name" value="Porphobilinogen deaminase"/>
    <property type="match status" value="1"/>
</dbReference>
<organism evidence="11 12">
    <name type="scientific">Hydrocarboniphaga daqingensis</name>
    <dbReference type="NCBI Taxonomy" id="490188"/>
    <lineage>
        <taxon>Bacteria</taxon>
        <taxon>Pseudomonadati</taxon>
        <taxon>Pseudomonadota</taxon>
        <taxon>Gammaproteobacteria</taxon>
        <taxon>Nevskiales</taxon>
        <taxon>Nevskiaceae</taxon>
        <taxon>Hydrocarboniphaga</taxon>
    </lineage>
</organism>
<dbReference type="SUPFAM" id="SSF54782">
    <property type="entry name" value="Porphobilinogen deaminase (hydroxymethylbilane synthase), C-terminal domain"/>
    <property type="match status" value="1"/>
</dbReference>
<evidence type="ECO:0000256" key="3">
    <source>
        <dbReference type="ARBA" id="ARBA00005638"/>
    </source>
</evidence>
<dbReference type="FunFam" id="3.40.190.10:FF:000005">
    <property type="entry name" value="Porphobilinogen deaminase"/>
    <property type="match status" value="1"/>
</dbReference>
<evidence type="ECO:0000256" key="2">
    <source>
        <dbReference type="ARBA" id="ARBA00004735"/>
    </source>
</evidence>
<name>A0A1M5LKP7_9GAMM</name>
<feature type="domain" description="Porphobilinogen deaminase C-terminal" evidence="10">
    <location>
        <begin position="228"/>
        <end position="298"/>
    </location>
</feature>
<dbReference type="EC" id="2.5.1.61" evidence="8"/>
<dbReference type="InterPro" id="IPR000860">
    <property type="entry name" value="HemC"/>
</dbReference>
<dbReference type="PANTHER" id="PTHR11557">
    <property type="entry name" value="PORPHOBILINOGEN DEAMINASE"/>
    <property type="match status" value="1"/>
</dbReference>
<evidence type="ECO:0000256" key="1">
    <source>
        <dbReference type="ARBA" id="ARBA00002869"/>
    </source>
</evidence>
<reference evidence="11 12" key="1">
    <citation type="submission" date="2016-11" db="EMBL/GenBank/DDBJ databases">
        <authorList>
            <person name="Jaros S."/>
            <person name="Januszkiewicz K."/>
            <person name="Wedrychowicz H."/>
        </authorList>
    </citation>
    <scope>NUCLEOTIDE SEQUENCE [LARGE SCALE GENOMIC DNA]</scope>
    <source>
        <strain evidence="11 12">CGMCC 1.7049</strain>
    </source>
</reference>
<dbReference type="FunFam" id="3.40.190.10:FF:000004">
    <property type="entry name" value="Porphobilinogen deaminase"/>
    <property type="match status" value="1"/>
</dbReference>
<dbReference type="PROSITE" id="PS00533">
    <property type="entry name" value="PORPHOBILINOGEN_DEAM"/>
    <property type="match status" value="1"/>
</dbReference>
<accession>A0A1M5LKP7</accession>
<dbReference type="EMBL" id="FQWZ01000002">
    <property type="protein sequence ID" value="SHG65536.1"/>
    <property type="molecule type" value="Genomic_DNA"/>
</dbReference>
<feature type="modified residue" description="S-(dipyrrolylmethanemethyl)cysteine" evidence="8">
    <location>
        <position position="244"/>
    </location>
</feature>
<evidence type="ECO:0000259" key="10">
    <source>
        <dbReference type="Pfam" id="PF03900"/>
    </source>
</evidence>
<comment type="miscellaneous">
    <text evidence="8">The porphobilinogen subunits are added to the dipyrromethane group.</text>
</comment>
<dbReference type="Pfam" id="PF01379">
    <property type="entry name" value="Porphobil_deam"/>
    <property type="match status" value="1"/>
</dbReference>
<evidence type="ECO:0000256" key="4">
    <source>
        <dbReference type="ARBA" id="ARBA00011245"/>
    </source>
</evidence>
<dbReference type="InterPro" id="IPR022417">
    <property type="entry name" value="Porphobilin_deaminase_N"/>
</dbReference>
<dbReference type="GO" id="GO:0006782">
    <property type="term" value="P:protoporphyrinogen IX biosynthetic process"/>
    <property type="evidence" value="ECO:0007669"/>
    <property type="project" value="UniProtKB-UniRule"/>
</dbReference>
<comment type="subunit">
    <text evidence="4 8">Monomer.</text>
</comment>
<comment type="function">
    <text evidence="1 8">Tetrapolymerization of the monopyrrole PBG into the hydroxymethylbilane pre-uroporphyrinogen in several discrete steps.</text>
</comment>
<evidence type="ECO:0000313" key="11">
    <source>
        <dbReference type="EMBL" id="SHG65536.1"/>
    </source>
</evidence>
<evidence type="ECO:0000256" key="8">
    <source>
        <dbReference type="HAMAP-Rule" id="MF_00260"/>
    </source>
</evidence>
<dbReference type="Gene3D" id="3.30.160.40">
    <property type="entry name" value="Porphobilinogen deaminase, C-terminal domain"/>
    <property type="match status" value="1"/>
</dbReference>
<sequence>MAATATRVRIATRESPLALWQAHHVQRRLQDLHPALSVELVPMTTRGDQLLGSPLSAVGGKGLFVKELEQAMLERRADIAVHSMKDVPAQQPEGLVLSAFLAGEDPRDAFVSNRYRSIAELPQGAHVGTSSLRRQTQLRGLRPDLRISPLRGNVGTRLRKLDDGDYDAILLAAAGLLRLGLAARIGEFLDVERFIPAIGQGVIGIECREDDHATRDLLAPLHDPATTQRLRAERALNSRLGGACQVPVAGHARIAADGTLHLQALVGDPDGTQQVRDEIRGPADQAEALGVALAQRLLADGAGTILQRLGVLV</sequence>
<proteinExistence type="inferred from homology"/>
<keyword evidence="6 8" id="KW-0627">Porphyrin biosynthesis</keyword>
<dbReference type="PANTHER" id="PTHR11557:SF0">
    <property type="entry name" value="PORPHOBILINOGEN DEAMINASE"/>
    <property type="match status" value="1"/>
</dbReference>
<comment type="cofactor">
    <cofactor evidence="8">
        <name>dipyrromethane</name>
        <dbReference type="ChEBI" id="CHEBI:60342"/>
    </cofactor>
    <text evidence="8">Binds 1 dipyrromethane group covalently.</text>
</comment>
<keyword evidence="5 8" id="KW-0808">Transferase</keyword>
<dbReference type="SUPFAM" id="SSF53850">
    <property type="entry name" value="Periplasmic binding protein-like II"/>
    <property type="match status" value="1"/>
</dbReference>
<dbReference type="Gene3D" id="3.40.190.10">
    <property type="entry name" value="Periplasmic binding protein-like II"/>
    <property type="match status" value="2"/>
</dbReference>
<dbReference type="NCBIfam" id="TIGR00212">
    <property type="entry name" value="hemC"/>
    <property type="match status" value="1"/>
</dbReference>
<dbReference type="RefSeq" id="WP_072894695.1">
    <property type="nucleotide sequence ID" value="NZ_FQWZ01000002.1"/>
</dbReference>
<protein>
    <recommendedName>
        <fullName evidence="8">Porphobilinogen deaminase</fullName>
        <shortName evidence="8">PBG</shortName>
        <ecNumber evidence="8">2.5.1.61</ecNumber>
    </recommendedName>
    <alternativeName>
        <fullName evidence="8">Hydroxymethylbilane synthase</fullName>
        <shortName evidence="8">HMBS</shortName>
    </alternativeName>
    <alternativeName>
        <fullName evidence="8">Pre-uroporphyrinogen synthase</fullName>
    </alternativeName>
</protein>
<evidence type="ECO:0000256" key="7">
    <source>
        <dbReference type="ARBA" id="ARBA00048169"/>
    </source>
</evidence>
<feature type="domain" description="Porphobilinogen deaminase N-terminal" evidence="9">
    <location>
        <begin position="8"/>
        <end position="215"/>
    </location>
</feature>
<dbReference type="InterPro" id="IPR036803">
    <property type="entry name" value="Porphobilinogen_deaminase_C_sf"/>
</dbReference>
<gene>
    <name evidence="8" type="primary">hemC</name>
    <name evidence="11" type="ORF">SAMN04488068_0957</name>
</gene>
<dbReference type="Pfam" id="PF03900">
    <property type="entry name" value="Porphobil_deamC"/>
    <property type="match status" value="1"/>
</dbReference>
<dbReference type="PIRSF" id="PIRSF001438">
    <property type="entry name" value="4pyrrol_synth_OHMeBilane_synth"/>
    <property type="match status" value="1"/>
</dbReference>
<dbReference type="Proteomes" id="UP000199758">
    <property type="component" value="Unassembled WGS sequence"/>
</dbReference>
<keyword evidence="12" id="KW-1185">Reference proteome</keyword>
<dbReference type="UniPathway" id="UPA00251">
    <property type="reaction ID" value="UER00319"/>
</dbReference>
<comment type="catalytic activity">
    <reaction evidence="7 8">
        <text>4 porphobilinogen + H2O = hydroxymethylbilane + 4 NH4(+)</text>
        <dbReference type="Rhea" id="RHEA:13185"/>
        <dbReference type="ChEBI" id="CHEBI:15377"/>
        <dbReference type="ChEBI" id="CHEBI:28938"/>
        <dbReference type="ChEBI" id="CHEBI:57845"/>
        <dbReference type="ChEBI" id="CHEBI:58126"/>
        <dbReference type="EC" id="2.5.1.61"/>
    </reaction>
</comment>
<dbReference type="CDD" id="cd13646">
    <property type="entry name" value="PBP2_EcHMBS_like"/>
    <property type="match status" value="1"/>
</dbReference>
<evidence type="ECO:0000259" key="9">
    <source>
        <dbReference type="Pfam" id="PF01379"/>
    </source>
</evidence>
<comment type="similarity">
    <text evidence="3 8">Belongs to the HMBS family.</text>
</comment>
<evidence type="ECO:0000313" key="12">
    <source>
        <dbReference type="Proteomes" id="UP000199758"/>
    </source>
</evidence>
<evidence type="ECO:0000256" key="5">
    <source>
        <dbReference type="ARBA" id="ARBA00022679"/>
    </source>
</evidence>
<evidence type="ECO:0000256" key="6">
    <source>
        <dbReference type="ARBA" id="ARBA00023244"/>
    </source>
</evidence>
<comment type="pathway">
    <text evidence="2">Porphyrin-containing compound metabolism; protoporphyrin-IX biosynthesis; coproporphyrinogen-III from 5-aminolevulinate: step 2/4.</text>
</comment>
<dbReference type="PRINTS" id="PR00151">
    <property type="entry name" value="PORPHBDMNASE"/>
</dbReference>
<dbReference type="GO" id="GO:0004418">
    <property type="term" value="F:hydroxymethylbilane synthase activity"/>
    <property type="evidence" value="ECO:0007669"/>
    <property type="project" value="UniProtKB-UniRule"/>
</dbReference>